<dbReference type="RefSeq" id="WP_002691287.1">
    <property type="nucleotide sequence ID" value="NZ_JH600070.1"/>
</dbReference>
<dbReference type="EMBL" id="JH600070">
    <property type="protein sequence ID" value="EIJ43794.1"/>
    <property type="molecule type" value="Genomic_DNA"/>
</dbReference>
<dbReference type="AlphaFoldDB" id="I3CJK1"/>
<dbReference type="STRING" id="395493.BegalDRAFT_2966"/>
<accession>I3CJK1</accession>
<organism evidence="1 2">
    <name type="scientific">Beggiatoa alba B18LD</name>
    <dbReference type="NCBI Taxonomy" id="395493"/>
    <lineage>
        <taxon>Bacteria</taxon>
        <taxon>Pseudomonadati</taxon>
        <taxon>Pseudomonadota</taxon>
        <taxon>Gammaproteobacteria</taxon>
        <taxon>Thiotrichales</taxon>
        <taxon>Thiotrichaceae</taxon>
        <taxon>Beggiatoa</taxon>
    </lineage>
</organism>
<dbReference type="Pfam" id="PF11536">
    <property type="entry name" value="DUF3226"/>
    <property type="match status" value="1"/>
</dbReference>
<sequence length="240" mass="28205">MEDKNDQFTFEALIKDWQLNDNLEIKSTDDIDWQSTPKESNPEKPTALINALKNRISEFSKGKYDRVGIINDIDQSKSEDLLATINNALKIAYPNEYKKISQPNELVSFSFENTSTEEVYEVSFACYFVHLNQCGEIENLLKTAKEKDSELADCIHQCSKECLEQLRKEDLKLKDKDLVKLWINNYIRYDTLPKKDRNAKNTTWETVMKERQPKEQLFNFNHDVFKELKAFLTLMVKKEK</sequence>
<gene>
    <name evidence="1" type="ORF">BegalDRAFT_2966</name>
</gene>
<proteinExistence type="predicted"/>
<keyword evidence="2" id="KW-1185">Reference proteome</keyword>
<reference evidence="1 2" key="1">
    <citation type="submission" date="2011-11" db="EMBL/GenBank/DDBJ databases">
        <title>Improved High-Quality Draft sequence of Beggiatoa alba B18lD.</title>
        <authorList>
            <consortium name="US DOE Joint Genome Institute"/>
            <person name="Lucas S."/>
            <person name="Han J."/>
            <person name="Lapidus A."/>
            <person name="Cheng J.-F."/>
            <person name="Goodwin L."/>
            <person name="Pitluck S."/>
            <person name="Peters L."/>
            <person name="Mikhailova N."/>
            <person name="Held B."/>
            <person name="Detter J.C."/>
            <person name="Han C."/>
            <person name="Tapia R."/>
            <person name="Land M."/>
            <person name="Hauser L."/>
            <person name="Kyrpides N."/>
            <person name="Ivanova N."/>
            <person name="Pagani I."/>
            <person name="Samuel K."/>
            <person name="Teske A."/>
            <person name="Mueller J."/>
            <person name="Woyke T."/>
        </authorList>
    </citation>
    <scope>NUCLEOTIDE SEQUENCE [LARGE SCALE GENOMIC DNA]</scope>
    <source>
        <strain evidence="1 2">B18LD</strain>
    </source>
</reference>
<dbReference type="OrthoDB" id="5565945at2"/>
<evidence type="ECO:0000313" key="1">
    <source>
        <dbReference type="EMBL" id="EIJ43794.1"/>
    </source>
</evidence>
<evidence type="ECO:0000313" key="2">
    <source>
        <dbReference type="Proteomes" id="UP000005744"/>
    </source>
</evidence>
<dbReference type="HOGENOM" id="CLU_100886_0_0_6"/>
<protein>
    <submittedName>
        <fullName evidence="1">Uncharacterized protein</fullName>
    </submittedName>
</protein>
<dbReference type="eggNOG" id="ENOG502ZBSJ">
    <property type="taxonomic scope" value="Bacteria"/>
</dbReference>
<dbReference type="Proteomes" id="UP000005744">
    <property type="component" value="Unassembled WGS sequence"/>
</dbReference>
<name>I3CJK1_9GAMM</name>
<dbReference type="InterPro" id="IPR024508">
    <property type="entry name" value="DUF3226"/>
</dbReference>